<protein>
    <recommendedName>
        <fullName evidence="3">Reverse transcriptase domain-containing protein</fullName>
    </recommendedName>
</protein>
<proteinExistence type="predicted"/>
<dbReference type="GeneID" id="140005627"/>
<reference evidence="1" key="1">
    <citation type="journal article" date="2025" name="Foods">
        <title>Unveiling the Microbial Signatures of Arabica Coffee Cherries: Insights into Ripeness Specific Diversity, Functional Traits, and Implications for Quality and Safety.</title>
        <authorList>
            <consortium name="RefSeq"/>
            <person name="Tenea G.N."/>
            <person name="Cifuentes V."/>
            <person name="Reyes P."/>
            <person name="Cevallos-Vallejos M."/>
        </authorList>
    </citation>
    <scope>NUCLEOTIDE SEQUENCE [LARGE SCALE GENOMIC DNA]</scope>
</reference>
<accession>A0ABM4U636</accession>
<gene>
    <name evidence="2" type="primary">LOC140005627</name>
</gene>
<reference evidence="2" key="2">
    <citation type="submission" date="2025-08" db="UniProtKB">
        <authorList>
            <consortium name="RefSeq"/>
        </authorList>
    </citation>
    <scope>IDENTIFICATION</scope>
    <source>
        <tissue evidence="2">Leaves</tissue>
    </source>
</reference>
<organism evidence="1 2">
    <name type="scientific">Coffea arabica</name>
    <name type="common">Arabian coffee</name>
    <dbReference type="NCBI Taxonomy" id="13443"/>
    <lineage>
        <taxon>Eukaryota</taxon>
        <taxon>Viridiplantae</taxon>
        <taxon>Streptophyta</taxon>
        <taxon>Embryophyta</taxon>
        <taxon>Tracheophyta</taxon>
        <taxon>Spermatophyta</taxon>
        <taxon>Magnoliopsida</taxon>
        <taxon>eudicotyledons</taxon>
        <taxon>Gunneridae</taxon>
        <taxon>Pentapetalae</taxon>
        <taxon>asterids</taxon>
        <taxon>lamiids</taxon>
        <taxon>Gentianales</taxon>
        <taxon>Rubiaceae</taxon>
        <taxon>Ixoroideae</taxon>
        <taxon>Gardenieae complex</taxon>
        <taxon>Bertiereae - Coffeeae clade</taxon>
        <taxon>Coffeeae</taxon>
        <taxon>Coffea</taxon>
    </lineage>
</organism>
<dbReference type="Proteomes" id="UP001652660">
    <property type="component" value="Chromosome 1c"/>
</dbReference>
<sequence length="559" mass="64968">MRAMVWNCQSAGSPLTIPHLKEVNSLLSLNMIFLSETKNKTKYMEKVKRILNYDNCYVVEAMNRARDMYLMWNEETKVKDIKNLPFTIEVLIEDEKEKQEWKRIDSLKQQLMKEKSSKIEGRKERVAVLKNQLVGAYKEEEQYWRRRKRNKIGNLQREDGSWTKDDKEIAEEIARYYKHLFKATRTEGIEEVLEGIHVTVTDQINTNLTRPVEENEIKVTVFSMNPNKAPMPDGMTPLFFQKFWPTIKEDVVKAIKAFFQSGRMLKSLYHTIISHILKVDLPTDLKQYRPISLCLSSVLKNATRQGSISGLRISKHGLAITHLFFADDMLIFCKAVGAETRKLREILDYKNTKERDREESCEPLAGVKTVNQGKYLGLPMVITRTKGQVFAYIKDSIKAILHSWKNKFLSAAGKEVMLKAVTMAMPNYAMSYFKLPGTLCKEITGLMAKYWWGETEGKSKVHWCSWDRMMKAKMDGGLGFRNLQCFNKVLLGKQIWRMIRFLNLLVSKILKAKYYPKESMLNCKIPKNSFWFWQSVMSAREVVKGGVLKRVRAGKAIRI</sequence>
<dbReference type="PANTHER" id="PTHR33116:SF86">
    <property type="entry name" value="REVERSE TRANSCRIPTASE DOMAIN-CONTAINING PROTEIN"/>
    <property type="match status" value="1"/>
</dbReference>
<evidence type="ECO:0000313" key="1">
    <source>
        <dbReference type="Proteomes" id="UP001652660"/>
    </source>
</evidence>
<evidence type="ECO:0008006" key="3">
    <source>
        <dbReference type="Google" id="ProtNLM"/>
    </source>
</evidence>
<dbReference type="RefSeq" id="XP_071902742.1">
    <property type="nucleotide sequence ID" value="XM_072046641.1"/>
</dbReference>
<name>A0ABM4U636_COFAR</name>
<evidence type="ECO:0000313" key="2">
    <source>
        <dbReference type="RefSeq" id="XP_071902742.1"/>
    </source>
</evidence>
<dbReference type="PANTHER" id="PTHR33116">
    <property type="entry name" value="REVERSE TRANSCRIPTASE ZINC-BINDING DOMAIN-CONTAINING PROTEIN-RELATED-RELATED"/>
    <property type="match status" value="1"/>
</dbReference>
<keyword evidence="1" id="KW-1185">Reference proteome</keyword>